<dbReference type="EMBL" id="MU006779">
    <property type="protein sequence ID" value="KAF2643667.1"/>
    <property type="molecule type" value="Genomic_DNA"/>
</dbReference>
<name>A0A6A6S8W3_9PLEO</name>
<gene>
    <name evidence="2" type="ORF">P280DRAFT_214447</name>
</gene>
<feature type="compositionally biased region" description="Basic and acidic residues" evidence="1">
    <location>
        <begin position="89"/>
        <end position="105"/>
    </location>
</feature>
<organism evidence="2 3">
    <name type="scientific">Massarina eburnea CBS 473.64</name>
    <dbReference type="NCBI Taxonomy" id="1395130"/>
    <lineage>
        <taxon>Eukaryota</taxon>
        <taxon>Fungi</taxon>
        <taxon>Dikarya</taxon>
        <taxon>Ascomycota</taxon>
        <taxon>Pezizomycotina</taxon>
        <taxon>Dothideomycetes</taxon>
        <taxon>Pleosporomycetidae</taxon>
        <taxon>Pleosporales</taxon>
        <taxon>Massarineae</taxon>
        <taxon>Massarinaceae</taxon>
        <taxon>Massarina</taxon>
    </lineage>
</organism>
<feature type="compositionally biased region" description="Pro residues" evidence="1">
    <location>
        <begin position="459"/>
        <end position="472"/>
    </location>
</feature>
<feature type="compositionally biased region" description="Low complexity" evidence="1">
    <location>
        <begin position="488"/>
        <end position="518"/>
    </location>
</feature>
<accession>A0A6A6S8W3</accession>
<reference evidence="2" key="1">
    <citation type="journal article" date="2020" name="Stud. Mycol.">
        <title>101 Dothideomycetes genomes: a test case for predicting lifestyles and emergence of pathogens.</title>
        <authorList>
            <person name="Haridas S."/>
            <person name="Albert R."/>
            <person name="Binder M."/>
            <person name="Bloem J."/>
            <person name="Labutti K."/>
            <person name="Salamov A."/>
            <person name="Andreopoulos B."/>
            <person name="Baker S."/>
            <person name="Barry K."/>
            <person name="Bills G."/>
            <person name="Bluhm B."/>
            <person name="Cannon C."/>
            <person name="Castanera R."/>
            <person name="Culley D."/>
            <person name="Daum C."/>
            <person name="Ezra D."/>
            <person name="Gonzalez J."/>
            <person name="Henrissat B."/>
            <person name="Kuo A."/>
            <person name="Liang C."/>
            <person name="Lipzen A."/>
            <person name="Lutzoni F."/>
            <person name="Magnuson J."/>
            <person name="Mondo S."/>
            <person name="Nolan M."/>
            <person name="Ohm R."/>
            <person name="Pangilinan J."/>
            <person name="Park H.-J."/>
            <person name="Ramirez L."/>
            <person name="Alfaro M."/>
            <person name="Sun H."/>
            <person name="Tritt A."/>
            <person name="Yoshinaga Y."/>
            <person name="Zwiers L.-H."/>
            <person name="Turgeon B."/>
            <person name="Goodwin S."/>
            <person name="Spatafora J."/>
            <person name="Crous P."/>
            <person name="Grigoriev I."/>
        </authorList>
    </citation>
    <scope>NUCLEOTIDE SEQUENCE</scope>
    <source>
        <strain evidence="2">CBS 473.64</strain>
    </source>
</reference>
<feature type="compositionally biased region" description="Polar residues" evidence="1">
    <location>
        <begin position="245"/>
        <end position="254"/>
    </location>
</feature>
<dbReference type="Proteomes" id="UP000799753">
    <property type="component" value="Unassembled WGS sequence"/>
</dbReference>
<sequence>MARSLRISRSRSAPPSRRRGKEMERRPRSTSSVDMKPPEDTPYQLLQIIKDVGAREHQTSHREQETPMPNQDVPSEILQIIKEIGARASETKKEAADSETNDTRPKIQQIIKRQRANSTPERKPLLSKRSSLGFLRRSKSMAIPKDLSTIPEVIVMKPDPENKPETSTKTKTKTRTKNETRTKRSASAPTPPASDLLFKVDAEDPLRDSTPVAALQPSRPALNNAIPRARSTSLGQYSLFPKASPTHSPRTSPKVQARTLAPPLPPLPNLEKEEEKEEKVDKPSIPSIQINSQEIRKPPQVKLAIQIPPKAERPAPELENPEIMPETESWPSSAYFSSPPRSSKRVTFSESRDEIIDTTSRKSSSPACRSLPPRQASWSSVFLLATPETFTKPPLLSRTASMSAMQKPTEVKSILRRTSSYSEMPEEEKSPEQKIVENPMMVRNLKRLPRKNTGKKQPLPKPSTPPETPNPRPDSVKYIRHPIIIPDSLHSPPSSTSSSYASSDSARSSFATTTSSVTENDVVFKTISEPLRFSCSSEKSSRTPSPGMEPILMSNQNIRSEIVSPTGGPAYWSSGDREKTRDSGVGLAPSERRSADGKWSRQRSHHSVDLADAPPVPSVPRSVGVM</sequence>
<feature type="compositionally biased region" description="Low complexity" evidence="1">
    <location>
        <begin position="331"/>
        <end position="341"/>
    </location>
</feature>
<proteinExistence type="predicted"/>
<feature type="compositionally biased region" description="Basic and acidic residues" evidence="1">
    <location>
        <begin position="198"/>
        <end position="207"/>
    </location>
</feature>
<feature type="compositionally biased region" description="Low complexity" evidence="1">
    <location>
        <begin position="1"/>
        <end position="15"/>
    </location>
</feature>
<feature type="region of interest" description="Disordered" evidence="1">
    <location>
        <begin position="561"/>
        <end position="626"/>
    </location>
</feature>
<feature type="region of interest" description="Disordered" evidence="1">
    <location>
        <begin position="389"/>
        <end position="519"/>
    </location>
</feature>
<dbReference type="AlphaFoldDB" id="A0A6A6S8W3"/>
<protein>
    <submittedName>
        <fullName evidence="2">Uncharacterized protein</fullName>
    </submittedName>
</protein>
<feature type="compositionally biased region" description="Basic and acidic residues" evidence="1">
    <location>
        <begin position="52"/>
        <end position="65"/>
    </location>
</feature>
<feature type="compositionally biased region" description="Polar residues" evidence="1">
    <location>
        <begin position="357"/>
        <end position="367"/>
    </location>
</feature>
<evidence type="ECO:0000256" key="1">
    <source>
        <dbReference type="SAM" id="MobiDB-lite"/>
    </source>
</evidence>
<evidence type="ECO:0000313" key="3">
    <source>
        <dbReference type="Proteomes" id="UP000799753"/>
    </source>
</evidence>
<keyword evidence="3" id="KW-1185">Reference proteome</keyword>
<feature type="compositionally biased region" description="Basic residues" evidence="1">
    <location>
        <begin position="444"/>
        <end position="454"/>
    </location>
</feature>
<feature type="region of interest" description="Disordered" evidence="1">
    <location>
        <begin position="1"/>
        <end position="374"/>
    </location>
</feature>
<dbReference type="OrthoDB" id="10640930at2759"/>
<feature type="compositionally biased region" description="Basic and acidic residues" evidence="1">
    <location>
        <begin position="270"/>
        <end position="282"/>
    </location>
</feature>
<feature type="compositionally biased region" description="Basic and acidic residues" evidence="1">
    <location>
        <begin position="158"/>
        <end position="168"/>
    </location>
</feature>
<feature type="compositionally biased region" description="Basic and acidic residues" evidence="1">
    <location>
        <begin position="590"/>
        <end position="599"/>
    </location>
</feature>
<evidence type="ECO:0000313" key="2">
    <source>
        <dbReference type="EMBL" id="KAF2643667.1"/>
    </source>
</evidence>